<evidence type="ECO:0000313" key="2">
    <source>
        <dbReference type="Proteomes" id="UP000509570"/>
    </source>
</evidence>
<dbReference type="GeneID" id="77953641"/>
<name>A0A7D2LFN8_9CAUD</name>
<protein>
    <submittedName>
        <fullName evidence="1">Uncharacterized protein</fullName>
    </submittedName>
</protein>
<dbReference type="EMBL" id="MN937349">
    <property type="protein sequence ID" value="QIQ60802.1"/>
    <property type="molecule type" value="Genomic_DNA"/>
</dbReference>
<reference evidence="1 2" key="1">
    <citation type="submission" date="2020-01" db="EMBL/GenBank/DDBJ databases">
        <authorList>
            <person name="Zhang W."/>
            <person name="Zhang R."/>
            <person name="Hu Y."/>
            <person name="Liu Y."/>
            <person name="Lin W."/>
            <person name="Wang L."/>
            <person name="Li J."/>
            <person name="An X."/>
            <person name="Song L."/>
            <person name="Fan H."/>
            <person name="Shi T."/>
            <person name="Liu H."/>
            <person name="Tong Y."/>
        </authorList>
    </citation>
    <scope>NUCLEOTIDE SEQUENCE [LARGE SCALE GENOMIC DNA]</scope>
</reference>
<organism evidence="1 2">
    <name type="scientific">Stenotrophomonas phage vB_SmaS_BUCT548</name>
    <dbReference type="NCBI Taxonomy" id="2712941"/>
    <lineage>
        <taxon>Viruses</taxon>
        <taxon>Duplodnaviria</taxon>
        <taxon>Heunggongvirae</taxon>
        <taxon>Uroviricota</taxon>
        <taxon>Caudoviricetes</taxon>
        <taxon>Beaumontvirinae</taxon>
        <taxon>Bixiavirus</taxon>
        <taxon>Bixiavirus BUCT548</taxon>
    </lineage>
</organism>
<dbReference type="Proteomes" id="UP000509570">
    <property type="component" value="Segment"/>
</dbReference>
<accession>A0A7D2LFN8</accession>
<proteinExistence type="predicted"/>
<dbReference type="KEGG" id="vg:77953641"/>
<evidence type="ECO:0000313" key="1">
    <source>
        <dbReference type="EMBL" id="QIQ60802.1"/>
    </source>
</evidence>
<sequence>MSNRDSNITVHIWAPDIRAKVEQAKQTLEHYAVEYSAAYVAWETRIFRVRKWQANRRKLNFDYLWAKCEGYARNTLKEEAEYSMREWMIASEAAASAYANQKRSWFRFRTPLDTYKELFGVEERGAVYDSKLANMEDPMVLKRKTLEEFFNRVKNAFIYANELREHLGTSRELDWRIIRNQSKYRVHRMYMPDLDNRRKCNMPPTRHDHMRYARDVYKLYKAVTQAGSHMINVPASILAAVNTINGEEA</sequence>
<dbReference type="RefSeq" id="YP_010677267.1">
    <property type="nucleotide sequence ID" value="NC_071019.1"/>
</dbReference>
<keyword evidence="2" id="KW-1185">Reference proteome</keyword>